<dbReference type="Proteomes" id="UP001166286">
    <property type="component" value="Unassembled WGS sequence"/>
</dbReference>
<dbReference type="InterPro" id="IPR011320">
    <property type="entry name" value="RNase_H1_N"/>
</dbReference>
<dbReference type="InterPro" id="IPR037056">
    <property type="entry name" value="RNase_H1_N_sf"/>
</dbReference>
<feature type="domain" description="Ribonuclease H1 N-terminal" evidence="2">
    <location>
        <begin position="9"/>
        <end position="44"/>
    </location>
</feature>
<proteinExistence type="predicted"/>
<dbReference type="AlphaFoldDB" id="A0AA39V5C5"/>
<reference evidence="3" key="1">
    <citation type="submission" date="2023-03" db="EMBL/GenBank/DDBJ databases">
        <title>Complete genome of Cladonia borealis.</title>
        <authorList>
            <person name="Park H."/>
        </authorList>
    </citation>
    <scope>NUCLEOTIDE SEQUENCE</scope>
    <source>
        <strain evidence="3">ANT050790</strain>
    </source>
</reference>
<keyword evidence="4" id="KW-1185">Reference proteome</keyword>
<dbReference type="EMBL" id="JAFEKC020000002">
    <property type="protein sequence ID" value="KAK0516732.1"/>
    <property type="molecule type" value="Genomic_DNA"/>
</dbReference>
<accession>A0AA39V5C5</accession>
<evidence type="ECO:0000256" key="1">
    <source>
        <dbReference type="SAM" id="MobiDB-lite"/>
    </source>
</evidence>
<comment type="caution">
    <text evidence="3">The sequence shown here is derived from an EMBL/GenBank/DDBJ whole genome shotgun (WGS) entry which is preliminary data.</text>
</comment>
<dbReference type="InterPro" id="IPR009027">
    <property type="entry name" value="Ribosomal_bL9/RNase_H1_N"/>
</dbReference>
<dbReference type="Gene3D" id="3.40.970.10">
    <property type="entry name" value="Ribonuclease H1, N-terminal domain"/>
    <property type="match status" value="1"/>
</dbReference>
<feature type="compositionally biased region" description="Basic and acidic residues" evidence="1">
    <location>
        <begin position="175"/>
        <end position="190"/>
    </location>
</feature>
<evidence type="ECO:0000259" key="2">
    <source>
        <dbReference type="Pfam" id="PF01693"/>
    </source>
</evidence>
<sequence length="198" mass="22235">MGKHPKVAYVVFKGYQPGVYRTWEQVDQQVKGFSNNKYKGYTEKDGGRVKAEEDYIYYAASNQLPGAALRTPPIKQNLKKKERPPSCGDLLGGELDDVMSQVTDANIASVDVYNADITTIADDDWEVVPVKEHDTDQAEFNIYYPVIDTLSEDAGDARGRTYLFQEQAPSDEQTASDKDSENSTDYRDFPESTIIPNE</sequence>
<dbReference type="Pfam" id="PF01693">
    <property type="entry name" value="Cauli_VI"/>
    <property type="match status" value="1"/>
</dbReference>
<gene>
    <name evidence="3" type="ORF">JMJ35_001335</name>
</gene>
<name>A0AA39V5C5_9LECA</name>
<dbReference type="SUPFAM" id="SSF55658">
    <property type="entry name" value="L9 N-domain-like"/>
    <property type="match status" value="1"/>
</dbReference>
<organism evidence="3 4">
    <name type="scientific">Cladonia borealis</name>
    <dbReference type="NCBI Taxonomy" id="184061"/>
    <lineage>
        <taxon>Eukaryota</taxon>
        <taxon>Fungi</taxon>
        <taxon>Dikarya</taxon>
        <taxon>Ascomycota</taxon>
        <taxon>Pezizomycotina</taxon>
        <taxon>Lecanoromycetes</taxon>
        <taxon>OSLEUM clade</taxon>
        <taxon>Lecanoromycetidae</taxon>
        <taxon>Lecanorales</taxon>
        <taxon>Lecanorineae</taxon>
        <taxon>Cladoniaceae</taxon>
        <taxon>Cladonia</taxon>
    </lineage>
</organism>
<evidence type="ECO:0000313" key="3">
    <source>
        <dbReference type="EMBL" id="KAK0516732.1"/>
    </source>
</evidence>
<protein>
    <recommendedName>
        <fullName evidence="2">Ribonuclease H1 N-terminal domain-containing protein</fullName>
    </recommendedName>
</protein>
<feature type="region of interest" description="Disordered" evidence="1">
    <location>
        <begin position="164"/>
        <end position="198"/>
    </location>
</feature>
<evidence type="ECO:0000313" key="4">
    <source>
        <dbReference type="Proteomes" id="UP001166286"/>
    </source>
</evidence>